<accession>A0A1Q5ST07</accession>
<proteinExistence type="predicted"/>
<comment type="caution">
    <text evidence="2">The sequence shown here is derived from an EMBL/GenBank/DDBJ whole genome shotgun (WGS) entry which is preliminary data.</text>
</comment>
<organism evidence="2 3">
    <name type="scientific">Penicillium subrubescens</name>
    <dbReference type="NCBI Taxonomy" id="1316194"/>
    <lineage>
        <taxon>Eukaryota</taxon>
        <taxon>Fungi</taxon>
        <taxon>Dikarya</taxon>
        <taxon>Ascomycota</taxon>
        <taxon>Pezizomycotina</taxon>
        <taxon>Eurotiomycetes</taxon>
        <taxon>Eurotiomycetidae</taxon>
        <taxon>Eurotiales</taxon>
        <taxon>Aspergillaceae</taxon>
        <taxon>Penicillium</taxon>
    </lineage>
</organism>
<keyword evidence="3" id="KW-1185">Reference proteome</keyword>
<protein>
    <submittedName>
        <fullName evidence="2">Uncharacterized protein</fullName>
    </submittedName>
</protein>
<evidence type="ECO:0000313" key="3">
    <source>
        <dbReference type="Proteomes" id="UP000186955"/>
    </source>
</evidence>
<gene>
    <name evidence="2" type="ORF">PENSUB_13113</name>
</gene>
<evidence type="ECO:0000256" key="1">
    <source>
        <dbReference type="SAM" id="MobiDB-lite"/>
    </source>
</evidence>
<reference evidence="2 3" key="1">
    <citation type="submission" date="2016-10" db="EMBL/GenBank/DDBJ databases">
        <title>Genome sequence of the ascomycete fungus Penicillium subrubescens.</title>
        <authorList>
            <person name="De Vries R.P."/>
            <person name="Peng M."/>
            <person name="Dilokpimol A."/>
            <person name="Hilden K."/>
            <person name="Makela M.R."/>
            <person name="Grigoriev I."/>
            <person name="Riley R."/>
            <person name="Granchi Z."/>
        </authorList>
    </citation>
    <scope>NUCLEOTIDE SEQUENCE [LARGE SCALE GENOMIC DNA]</scope>
    <source>
        <strain evidence="2 3">CBS 132785</strain>
    </source>
</reference>
<dbReference type="OrthoDB" id="4586300at2759"/>
<sequence>MSLQLLALPPFGIGWPARCLYPLQACIRTPGAKPTTVDKSNNSIKYRHRDSGSANNAGDQNYTSGRGAESSSSGNRDDNDIPSDNNGGTPVSNSSRSQPPGDTDPKNLQSPQRSSNEPSDPLSLDTLSFTLFSQPFRTRFKFSIPSFSQHFDAQWPLKYITFGPYSPPHLERQARD</sequence>
<dbReference type="AlphaFoldDB" id="A0A1Q5ST07"/>
<evidence type="ECO:0000313" key="2">
    <source>
        <dbReference type="EMBL" id="OKO91124.1"/>
    </source>
</evidence>
<dbReference type="Proteomes" id="UP000186955">
    <property type="component" value="Unassembled WGS sequence"/>
</dbReference>
<feature type="compositionally biased region" description="Polar residues" evidence="1">
    <location>
        <begin position="82"/>
        <end position="117"/>
    </location>
</feature>
<feature type="compositionally biased region" description="Polar residues" evidence="1">
    <location>
        <begin position="52"/>
        <end position="74"/>
    </location>
</feature>
<name>A0A1Q5ST07_9EURO</name>
<feature type="region of interest" description="Disordered" evidence="1">
    <location>
        <begin position="30"/>
        <end position="123"/>
    </location>
</feature>
<dbReference type="STRING" id="1316194.A0A1Q5ST07"/>
<dbReference type="EMBL" id="MNBE01000754">
    <property type="protein sequence ID" value="OKO91124.1"/>
    <property type="molecule type" value="Genomic_DNA"/>
</dbReference>